<dbReference type="KEGG" id="elq:Ga0102493_111780"/>
<dbReference type="InterPro" id="IPR011990">
    <property type="entry name" value="TPR-like_helical_dom_sf"/>
</dbReference>
<dbReference type="SUPFAM" id="SSF48452">
    <property type="entry name" value="TPR-like"/>
    <property type="match status" value="1"/>
</dbReference>
<organism evidence="3 4">
    <name type="scientific">Erythrobacter litoralis</name>
    <dbReference type="NCBI Taxonomy" id="39960"/>
    <lineage>
        <taxon>Bacteria</taxon>
        <taxon>Pseudomonadati</taxon>
        <taxon>Pseudomonadota</taxon>
        <taxon>Alphaproteobacteria</taxon>
        <taxon>Sphingomonadales</taxon>
        <taxon>Erythrobacteraceae</taxon>
        <taxon>Erythrobacter/Porphyrobacter group</taxon>
        <taxon>Erythrobacter</taxon>
    </lineage>
</organism>
<gene>
    <name evidence="3" type="ORF">EH32_13985</name>
</gene>
<dbReference type="InterPro" id="IPR019734">
    <property type="entry name" value="TPR_rpt"/>
</dbReference>
<keyword evidence="2" id="KW-0802">TPR repeat</keyword>
<evidence type="ECO:0000313" key="4">
    <source>
        <dbReference type="Proteomes" id="UP000027866"/>
    </source>
</evidence>
<dbReference type="InterPro" id="IPR051263">
    <property type="entry name" value="C-type_cytochrome_biogenesis"/>
</dbReference>
<dbReference type="OrthoDB" id="9815847at2"/>
<protein>
    <submittedName>
        <fullName evidence="3">Cytochrome C biogenesis protein CycH</fullName>
    </submittedName>
</protein>
<evidence type="ECO:0000313" key="3">
    <source>
        <dbReference type="EMBL" id="KEO92897.1"/>
    </source>
</evidence>
<keyword evidence="1" id="KW-0201">Cytochrome c-type biogenesis</keyword>
<dbReference type="Gene3D" id="1.25.40.10">
    <property type="entry name" value="Tetratricopeptide repeat domain"/>
    <property type="match status" value="2"/>
</dbReference>
<evidence type="ECO:0000256" key="2">
    <source>
        <dbReference type="PROSITE-ProRule" id="PRU00339"/>
    </source>
</evidence>
<comment type="caution">
    <text evidence="3">The sequence shown here is derived from an EMBL/GenBank/DDBJ whole genome shotgun (WGS) entry which is preliminary data.</text>
</comment>
<sequence>MAGDTDKTAGGTNSKAGWVLLGAAALLAAGSIGYNVLGTGDSGTATQGAEAGEPTLDELRAAAAASPDNAEPWAALGFALFARDDYEGAAEAYGRATEIDGEAAVLFSALGEALLYAEDANAPDADPMPAPALTAFRRAVELDPTDPRARYFLGVKKDLDGDHEGAIADWLDLLSDTPPGAPWEANLVQTIRQIGQINEIEVDQRIAAAMDGRLPPMMAGGGGGAAAPNGPTPAQIAAAQDMSQDDRDAMIEGMVTQLEARLENVPGDLNGWVMLMRSRVNLGEADKARAALERAIAANPGEEQELRRQAQMLGIR</sequence>
<evidence type="ECO:0000256" key="1">
    <source>
        <dbReference type="ARBA" id="ARBA00022748"/>
    </source>
</evidence>
<dbReference type="PANTHER" id="PTHR47870">
    <property type="entry name" value="CYTOCHROME C-TYPE BIOGENESIS PROTEIN CCMH"/>
    <property type="match status" value="1"/>
</dbReference>
<proteinExistence type="predicted"/>
<dbReference type="EMBL" id="JMIX01000008">
    <property type="protein sequence ID" value="KEO92897.1"/>
    <property type="molecule type" value="Genomic_DNA"/>
</dbReference>
<dbReference type="RefSeq" id="WP_034904479.1">
    <property type="nucleotide sequence ID" value="NZ_CP017057.1"/>
</dbReference>
<dbReference type="PATRIC" id="fig|39960.10.peg.866"/>
<name>A0A074N4H4_9SPHN</name>
<dbReference type="SMART" id="SM00028">
    <property type="entry name" value="TPR"/>
    <property type="match status" value="3"/>
</dbReference>
<keyword evidence="4" id="KW-1185">Reference proteome</keyword>
<reference evidence="3 4" key="1">
    <citation type="submission" date="2014-04" db="EMBL/GenBank/DDBJ databases">
        <title>A comprehensive comparison of genomes of Erythrobacter spp. Strains.</title>
        <authorList>
            <person name="Zheng Q."/>
        </authorList>
    </citation>
    <scope>NUCLEOTIDE SEQUENCE [LARGE SCALE GENOMIC DNA]</scope>
    <source>
        <strain evidence="3 4">DSM 8509</strain>
    </source>
</reference>
<dbReference type="PROSITE" id="PS50005">
    <property type="entry name" value="TPR"/>
    <property type="match status" value="1"/>
</dbReference>
<accession>A0A074N4H4</accession>
<dbReference type="GO" id="GO:0017004">
    <property type="term" value="P:cytochrome complex assembly"/>
    <property type="evidence" value="ECO:0007669"/>
    <property type="project" value="UniProtKB-KW"/>
</dbReference>
<feature type="repeat" description="TPR" evidence="2">
    <location>
        <begin position="70"/>
        <end position="103"/>
    </location>
</feature>
<dbReference type="PANTHER" id="PTHR47870:SF1">
    <property type="entry name" value="CYTOCHROME C-TYPE BIOGENESIS PROTEIN CCMH"/>
    <property type="match status" value="1"/>
</dbReference>
<dbReference type="AlphaFoldDB" id="A0A074N4H4"/>
<dbReference type="Proteomes" id="UP000027866">
    <property type="component" value="Unassembled WGS sequence"/>
</dbReference>